<feature type="domain" description="TSP C-terminal" evidence="2">
    <location>
        <begin position="18"/>
        <end position="245"/>
    </location>
</feature>
<dbReference type="AlphaFoldDB" id="A0A286U3V7"/>
<feature type="signal peptide" evidence="1">
    <location>
        <begin position="1"/>
        <end position="22"/>
    </location>
</feature>
<dbReference type="GO" id="GO:0005576">
    <property type="term" value="C:extracellular region"/>
    <property type="evidence" value="ECO:0007669"/>
    <property type="project" value="InterPro"/>
</dbReference>
<comment type="caution">
    <text evidence="3">The sequence shown here is derived from an EMBL/GenBank/DDBJ whole genome shotgun (WGS) entry which is preliminary data.</text>
</comment>
<protein>
    <submittedName>
        <fullName evidence="3">Acyltransferase</fullName>
    </submittedName>
</protein>
<gene>
    <name evidence="3" type="ORF">SCALIN_C43_0058</name>
</gene>
<keyword evidence="3" id="KW-0012">Acyltransferase</keyword>
<keyword evidence="4" id="KW-1185">Reference proteome</keyword>
<feature type="chain" id="PRO_5012245080" evidence="1">
    <location>
        <begin position="23"/>
        <end position="278"/>
    </location>
</feature>
<dbReference type="Pfam" id="PF07589">
    <property type="entry name" value="PEP-CTERM"/>
    <property type="match status" value="1"/>
</dbReference>
<dbReference type="RefSeq" id="WP_096896209.1">
    <property type="nucleotide sequence ID" value="NZ_BAOS01000043.1"/>
</dbReference>
<dbReference type="NCBIfam" id="TIGR02595">
    <property type="entry name" value="PEP_CTERM"/>
    <property type="match status" value="1"/>
</dbReference>
<dbReference type="InterPro" id="IPR008859">
    <property type="entry name" value="Thrombospondin_C"/>
</dbReference>
<organism evidence="3 4">
    <name type="scientific">Candidatus Scalindua japonica</name>
    <dbReference type="NCBI Taxonomy" id="1284222"/>
    <lineage>
        <taxon>Bacteria</taxon>
        <taxon>Pseudomonadati</taxon>
        <taxon>Planctomycetota</taxon>
        <taxon>Candidatus Brocadiia</taxon>
        <taxon>Candidatus Brocadiales</taxon>
        <taxon>Candidatus Scalinduaceae</taxon>
        <taxon>Candidatus Scalindua</taxon>
    </lineage>
</organism>
<dbReference type="Proteomes" id="UP000218542">
    <property type="component" value="Unassembled WGS sequence"/>
</dbReference>
<dbReference type="Gene3D" id="2.60.120.200">
    <property type="match status" value="1"/>
</dbReference>
<keyword evidence="1" id="KW-0732">Signal</keyword>
<proteinExistence type="predicted"/>
<keyword evidence="3" id="KW-0808">Transferase</keyword>
<dbReference type="OrthoDB" id="221077at2"/>
<dbReference type="EMBL" id="BAOS01000043">
    <property type="protein sequence ID" value="GAX62802.1"/>
    <property type="molecule type" value="Genomic_DNA"/>
</dbReference>
<evidence type="ECO:0000259" key="2">
    <source>
        <dbReference type="PROSITE" id="PS51236"/>
    </source>
</evidence>
<dbReference type="SUPFAM" id="SSF49899">
    <property type="entry name" value="Concanavalin A-like lectins/glucanases"/>
    <property type="match status" value="1"/>
</dbReference>
<name>A0A286U3V7_9BACT</name>
<dbReference type="GO" id="GO:0005509">
    <property type="term" value="F:calcium ion binding"/>
    <property type="evidence" value="ECO:0007669"/>
    <property type="project" value="InterPro"/>
</dbReference>
<evidence type="ECO:0000313" key="4">
    <source>
        <dbReference type="Proteomes" id="UP000218542"/>
    </source>
</evidence>
<evidence type="ECO:0000313" key="3">
    <source>
        <dbReference type="EMBL" id="GAX62802.1"/>
    </source>
</evidence>
<accession>A0A286U3V7</accession>
<dbReference type="GO" id="GO:0016746">
    <property type="term" value="F:acyltransferase activity"/>
    <property type="evidence" value="ECO:0007669"/>
    <property type="project" value="UniProtKB-KW"/>
</dbReference>
<reference evidence="3 4" key="1">
    <citation type="journal article" date="2017" name="Environ. Microbiol. Rep.">
        <title>Genetic diversity of marine anaerobic ammonium-oxidizing bacteria as revealed by genomic and proteomic analyses of 'Candidatus Scalindua japonica'.</title>
        <authorList>
            <person name="Oshiki M."/>
            <person name="Mizuto K."/>
            <person name="Kimura Z."/>
            <person name="Kindaichi T."/>
            <person name="Satoh H."/>
            <person name="Okabe S."/>
        </authorList>
    </citation>
    <scope>NUCLEOTIDE SEQUENCE [LARGE SCALE GENOMIC DNA]</scope>
    <source>
        <strain evidence="4">husup-a2</strain>
    </source>
</reference>
<dbReference type="Pfam" id="PF05735">
    <property type="entry name" value="TSP_C"/>
    <property type="match status" value="1"/>
</dbReference>
<sequence length="278" mass="29880">MKKLLIALVAAAILIVCGKTFAAPIDLSTWLEEGPGGGTWNVAADNNSVLQTVNSATPTFFISDNPFLNNTFESTISVNSSSGDNDFIGFVFGYNAPFSANGDANTDFDFILFDWKQGDQDSATEGFHLTRVSGDFSDNVINHSTTGVSNSFWSHVDQGQANDEFTVLASDTGSGKGWAYNTDYDFELIYQQNRIQIFIDGGTYNNENIFDINGVFGAGSFGFYNFSQSQVTYAGITQVVTPPAIPEPTTIALLGIGLVGLAGAEAKRRCKKKAAEKS</sequence>
<dbReference type="PROSITE" id="PS51236">
    <property type="entry name" value="TSP_CTER"/>
    <property type="match status" value="1"/>
</dbReference>
<evidence type="ECO:0000256" key="1">
    <source>
        <dbReference type="SAM" id="SignalP"/>
    </source>
</evidence>
<dbReference type="InterPro" id="IPR013320">
    <property type="entry name" value="ConA-like_dom_sf"/>
</dbReference>
<dbReference type="InterPro" id="IPR013424">
    <property type="entry name" value="Ice-binding_C"/>
</dbReference>
<dbReference type="GO" id="GO:0007155">
    <property type="term" value="P:cell adhesion"/>
    <property type="evidence" value="ECO:0007669"/>
    <property type="project" value="InterPro"/>
</dbReference>